<evidence type="ECO:0000313" key="1">
    <source>
        <dbReference type="EMBL" id="MCD5316999.1"/>
    </source>
</evidence>
<proteinExistence type="predicted"/>
<organism evidence="1 2">
    <name type="scientific">Kineosporia babensis</name>
    <dbReference type="NCBI Taxonomy" id="499548"/>
    <lineage>
        <taxon>Bacteria</taxon>
        <taxon>Bacillati</taxon>
        <taxon>Actinomycetota</taxon>
        <taxon>Actinomycetes</taxon>
        <taxon>Kineosporiales</taxon>
        <taxon>Kineosporiaceae</taxon>
        <taxon>Kineosporia</taxon>
    </lineage>
</organism>
<reference evidence="1" key="1">
    <citation type="submission" date="2021-11" db="EMBL/GenBank/DDBJ databases">
        <title>Streptomyces corallinus and Kineosporia corallina sp. nov., two new coral-derived marine actinobacteria.</title>
        <authorList>
            <person name="Buangrab K."/>
            <person name="Sutthacheep M."/>
            <person name="Yeemin T."/>
            <person name="Harunari E."/>
            <person name="Igarashi Y."/>
            <person name="Sripreechasak P."/>
            <person name="Kanchanasin P."/>
            <person name="Tanasupawat S."/>
            <person name="Phongsopitanun W."/>
        </authorList>
    </citation>
    <scope>NUCLEOTIDE SEQUENCE</scope>
    <source>
        <strain evidence="1">JCM 31032</strain>
    </source>
</reference>
<protein>
    <submittedName>
        <fullName evidence="1">Uncharacterized protein</fullName>
    </submittedName>
</protein>
<name>A0A9X1NP13_9ACTN</name>
<accession>A0A9X1NP13</accession>
<evidence type="ECO:0000313" key="2">
    <source>
        <dbReference type="Proteomes" id="UP001138997"/>
    </source>
</evidence>
<dbReference type="EMBL" id="JAJOMB010000038">
    <property type="protein sequence ID" value="MCD5316999.1"/>
    <property type="molecule type" value="Genomic_DNA"/>
</dbReference>
<keyword evidence="2" id="KW-1185">Reference proteome</keyword>
<dbReference type="AlphaFoldDB" id="A0A9X1NP13"/>
<dbReference type="RefSeq" id="WP_231449851.1">
    <property type="nucleotide sequence ID" value="NZ_JAJOMB010000038.1"/>
</dbReference>
<comment type="caution">
    <text evidence="1">The sequence shown here is derived from an EMBL/GenBank/DDBJ whole genome shotgun (WGS) entry which is preliminary data.</text>
</comment>
<sequence>MVEHQNPALTLLSAARTALGDQSPFPVDRRARAAATLTRAALEHEIDDWLNTLGRANGAGPHGPRTRWASKLVALRALDGTPASREATYAWNALSSACHHHAYDLSATVAEVSYLTALVEEIVSNRSSRT</sequence>
<gene>
    <name evidence="1" type="ORF">LR394_39500</name>
</gene>
<dbReference type="Proteomes" id="UP001138997">
    <property type="component" value="Unassembled WGS sequence"/>
</dbReference>